<name>A0A6G0QGG8_9STRA</name>
<proteinExistence type="predicted"/>
<dbReference type="Proteomes" id="UP000486351">
    <property type="component" value="Unassembled WGS sequence"/>
</dbReference>
<evidence type="ECO:0000313" key="3">
    <source>
        <dbReference type="Proteomes" id="UP000486351"/>
    </source>
</evidence>
<comment type="caution">
    <text evidence="2">The sequence shown here is derived from an EMBL/GenBank/DDBJ whole genome shotgun (WGS) entry which is preliminary data.</text>
</comment>
<dbReference type="Gene3D" id="1.10.10.60">
    <property type="entry name" value="Homeodomain-like"/>
    <property type="match status" value="1"/>
</dbReference>
<protein>
    <recommendedName>
        <fullName evidence="4">HTH CENPB-type domain-containing protein</fullName>
    </recommendedName>
</protein>
<evidence type="ECO:0000256" key="1">
    <source>
        <dbReference type="SAM" id="MobiDB-lite"/>
    </source>
</evidence>
<gene>
    <name evidence="2" type="ORF">PF008_g26638</name>
</gene>
<evidence type="ECO:0008006" key="4">
    <source>
        <dbReference type="Google" id="ProtNLM"/>
    </source>
</evidence>
<organism evidence="2 3">
    <name type="scientific">Phytophthora fragariae</name>
    <dbReference type="NCBI Taxonomy" id="53985"/>
    <lineage>
        <taxon>Eukaryota</taxon>
        <taxon>Sar</taxon>
        <taxon>Stramenopiles</taxon>
        <taxon>Oomycota</taxon>
        <taxon>Peronosporomycetes</taxon>
        <taxon>Peronosporales</taxon>
        <taxon>Peronosporaceae</taxon>
        <taxon>Phytophthora</taxon>
    </lineage>
</organism>
<sequence>MGPSSKTRTRLTQQQKLRLIKKAESSPATKYEDLALWAKIEFGLRRLPGKATISRIISGRIALLRQPHENAQRKNKPSPSQLQLDQNIVEFIMLAEVEGICLSGAMIVFYATVLAKKLGLPRHRQPRFGLSRLRCLQHRYGFRWRRAYGESSSVDLTKVKEELKRIQTVVTTYLPKNVFNMDESAFFFTRLCHEARSARRKPPLSSRTRHVSLWPAVLTLTALRSYHCYSLEPRRSPAGSRTNRARCSTWAPQRVG</sequence>
<feature type="region of interest" description="Disordered" evidence="1">
    <location>
        <begin position="233"/>
        <end position="256"/>
    </location>
</feature>
<dbReference type="AlphaFoldDB" id="A0A6G0QGG8"/>
<dbReference type="EMBL" id="QXFY01003299">
    <property type="protein sequence ID" value="KAE9286536.1"/>
    <property type="molecule type" value="Genomic_DNA"/>
</dbReference>
<accession>A0A6G0QGG8</accession>
<evidence type="ECO:0000313" key="2">
    <source>
        <dbReference type="EMBL" id="KAE9286536.1"/>
    </source>
</evidence>
<reference evidence="2 3" key="1">
    <citation type="submission" date="2018-09" db="EMBL/GenBank/DDBJ databases">
        <title>Genomic investigation of the strawberry pathogen Phytophthora fragariae indicates pathogenicity is determined by transcriptional variation in three key races.</title>
        <authorList>
            <person name="Adams T.M."/>
            <person name="Armitage A.D."/>
            <person name="Sobczyk M.K."/>
            <person name="Bates H.J."/>
            <person name="Dunwell J.M."/>
            <person name="Nellist C.F."/>
            <person name="Harrison R.J."/>
        </authorList>
    </citation>
    <scope>NUCLEOTIDE SEQUENCE [LARGE SCALE GENOMIC DNA]</scope>
    <source>
        <strain evidence="2 3">NOV-77</strain>
    </source>
</reference>